<evidence type="ECO:0008006" key="2">
    <source>
        <dbReference type="Google" id="ProtNLM"/>
    </source>
</evidence>
<proteinExistence type="predicted"/>
<dbReference type="AlphaFoldDB" id="A0A381YMV1"/>
<evidence type="ECO:0000313" key="1">
    <source>
        <dbReference type="EMBL" id="SVA78348.1"/>
    </source>
</evidence>
<gene>
    <name evidence="1" type="ORF">METZ01_LOCUS131202</name>
</gene>
<name>A0A381YMV1_9ZZZZ</name>
<feature type="non-terminal residue" evidence="1">
    <location>
        <position position="121"/>
    </location>
</feature>
<dbReference type="EMBL" id="UINC01018615">
    <property type="protein sequence ID" value="SVA78348.1"/>
    <property type="molecule type" value="Genomic_DNA"/>
</dbReference>
<sequence length="121" mass="13242">MGAGHFLKIYLPVLGLFLFIAVQSAAAELSGNAETIPERGFIELQGKELSLHGIQIIVHNATCKDSNGQWSCGKSAWEALKIKLDSGPVHCTLISDLQNTERNPEQANCLLKKENLSIWLV</sequence>
<organism evidence="1">
    <name type="scientific">marine metagenome</name>
    <dbReference type="NCBI Taxonomy" id="408172"/>
    <lineage>
        <taxon>unclassified sequences</taxon>
        <taxon>metagenomes</taxon>
        <taxon>ecological metagenomes</taxon>
    </lineage>
</organism>
<reference evidence="1" key="1">
    <citation type="submission" date="2018-05" db="EMBL/GenBank/DDBJ databases">
        <authorList>
            <person name="Lanie J.A."/>
            <person name="Ng W.-L."/>
            <person name="Kazmierczak K.M."/>
            <person name="Andrzejewski T.M."/>
            <person name="Davidsen T.M."/>
            <person name="Wayne K.J."/>
            <person name="Tettelin H."/>
            <person name="Glass J.I."/>
            <person name="Rusch D."/>
            <person name="Podicherti R."/>
            <person name="Tsui H.-C.T."/>
            <person name="Winkler M.E."/>
        </authorList>
    </citation>
    <scope>NUCLEOTIDE SEQUENCE</scope>
</reference>
<accession>A0A381YMV1</accession>
<feature type="non-terminal residue" evidence="1">
    <location>
        <position position="1"/>
    </location>
</feature>
<protein>
    <recommendedName>
        <fullName evidence="2">TNase-like domain-containing protein</fullName>
    </recommendedName>
</protein>